<evidence type="ECO:0000313" key="3">
    <source>
        <dbReference type="Proteomes" id="UP000242849"/>
    </source>
</evidence>
<feature type="compositionally biased region" description="Low complexity" evidence="1">
    <location>
        <begin position="118"/>
        <end position="128"/>
    </location>
</feature>
<evidence type="ECO:0000313" key="2">
    <source>
        <dbReference type="EMBL" id="SEE37705.1"/>
    </source>
</evidence>
<organism evidence="2 3">
    <name type="scientific">Pseudomonas anguilliseptica</name>
    <dbReference type="NCBI Taxonomy" id="53406"/>
    <lineage>
        <taxon>Bacteria</taxon>
        <taxon>Pseudomonadati</taxon>
        <taxon>Pseudomonadota</taxon>
        <taxon>Gammaproteobacteria</taxon>
        <taxon>Pseudomonadales</taxon>
        <taxon>Pseudomonadaceae</taxon>
        <taxon>Pseudomonas</taxon>
    </lineage>
</organism>
<protein>
    <submittedName>
        <fullName evidence="2">Uncharacterized protein</fullName>
    </submittedName>
</protein>
<dbReference type="RefSeq" id="WP_090387234.1">
    <property type="nucleotide sequence ID" value="NZ_CP156749.1"/>
</dbReference>
<reference evidence="3" key="1">
    <citation type="submission" date="2016-10" db="EMBL/GenBank/DDBJ databases">
        <authorList>
            <person name="Varghese N."/>
            <person name="Submissions S."/>
        </authorList>
    </citation>
    <scope>NUCLEOTIDE SEQUENCE [LARGE SCALE GENOMIC DNA]</scope>
    <source>
        <strain evidence="3">DSM 12111</strain>
    </source>
</reference>
<proteinExistence type="predicted"/>
<dbReference type="STRING" id="53406.SAMN05421553_4643"/>
<sequence>MNHDQHRPDELEQQMLAHFRQHSGGEPSAQLDAQILAAASAAVRDVATDKAQPSLVARLYSWLFGAGGRQRWSVALGGVACLGIGVSLTWRTFEQAPDAFDVVPSGAPMAPAAARMAPQSAPMPAPLAESAVMADEAERSRAAQPAPVIQGYSADAAKPEKKLSAGASNQLLREEPAADALHEQLPQAARAPAVSAPDKAVEAAGSQAEQQLRSELQRLLKLRRDGWTDEADVLLLQLMREHPELDIDAQLQQLQSAE</sequence>
<dbReference type="EMBL" id="FNSC01000001">
    <property type="protein sequence ID" value="SEE37705.1"/>
    <property type="molecule type" value="Genomic_DNA"/>
</dbReference>
<evidence type="ECO:0000256" key="1">
    <source>
        <dbReference type="SAM" id="MobiDB-lite"/>
    </source>
</evidence>
<dbReference type="AlphaFoldDB" id="A0A1H5IBZ8"/>
<feature type="region of interest" description="Disordered" evidence="1">
    <location>
        <begin position="118"/>
        <end position="146"/>
    </location>
</feature>
<dbReference type="OrthoDB" id="6891789at2"/>
<gene>
    <name evidence="2" type="ORF">SAMN05421553_4643</name>
</gene>
<name>A0A1H5IBZ8_PSEAG</name>
<accession>A0A1H5IBZ8</accession>
<keyword evidence="3" id="KW-1185">Reference proteome</keyword>
<dbReference type="Proteomes" id="UP000242849">
    <property type="component" value="Unassembled WGS sequence"/>
</dbReference>